<sequence>MPQMKPMIWLMMMMMTLVMIMLTIIINFFSLMETTNQIKSTKIKSIKWKW</sequence>
<reference evidence="2" key="1">
    <citation type="submission" date="2015-06" db="EMBL/GenBank/DDBJ databases">
        <title>High-throughput detection of wild bee species with mitogenome skimming and resequencing (mt-S/R).</title>
        <authorList>
            <person name="Tang M."/>
            <person name="Hardman C."/>
            <person name="Ji Y."/>
            <person name="Meng G."/>
            <person name="Liu S."/>
            <person name="Tan M."/>
            <person name="Yang S."/>
            <person name="Yang C."/>
            <person name="Moss E."/>
            <person name="Nevard T."/>
            <person name="Potts S.G."/>
            <person name="Zhou X."/>
            <person name="Yu D.W."/>
        </authorList>
    </citation>
    <scope>NUCLEOTIDE SEQUENCE</scope>
</reference>
<proteinExistence type="predicted"/>
<keyword evidence="1" id="KW-0472">Membrane</keyword>
<keyword evidence="2" id="KW-0496">Mitochondrion</keyword>
<accession>A0A0S2LT82</accession>
<dbReference type="AlphaFoldDB" id="A0A0S2LT82"/>
<protein>
    <submittedName>
        <fullName evidence="2">ATP synthase F0 subunit 8</fullName>
    </submittedName>
</protein>
<evidence type="ECO:0000313" key="2">
    <source>
        <dbReference type="EMBL" id="ALO64748.1"/>
    </source>
</evidence>
<gene>
    <name evidence="2" type="primary">ATP8</name>
</gene>
<keyword evidence="1" id="KW-1133">Transmembrane helix</keyword>
<dbReference type="EMBL" id="KT164665">
    <property type="protein sequence ID" value="ALO64748.1"/>
    <property type="molecule type" value="Genomic_DNA"/>
</dbReference>
<geneLocation type="mitochondrion" evidence="2"/>
<name>A0A0S2LT82_9HYME</name>
<evidence type="ECO:0000256" key="1">
    <source>
        <dbReference type="SAM" id="Phobius"/>
    </source>
</evidence>
<organism evidence="2">
    <name type="scientific">Andrena nigroaenea</name>
    <dbReference type="NCBI Taxonomy" id="1126403"/>
    <lineage>
        <taxon>Eukaryota</taxon>
        <taxon>Metazoa</taxon>
        <taxon>Ecdysozoa</taxon>
        <taxon>Arthropoda</taxon>
        <taxon>Hexapoda</taxon>
        <taxon>Insecta</taxon>
        <taxon>Pterygota</taxon>
        <taxon>Neoptera</taxon>
        <taxon>Endopterygota</taxon>
        <taxon>Hymenoptera</taxon>
        <taxon>Apocrita</taxon>
        <taxon>Aculeata</taxon>
        <taxon>Apoidea</taxon>
        <taxon>Anthophila</taxon>
        <taxon>Andrenidae</taxon>
        <taxon>Andreninae</taxon>
        <taxon>Andrena</taxon>
    </lineage>
</organism>
<feature type="transmembrane region" description="Helical" evidence="1">
    <location>
        <begin position="6"/>
        <end position="29"/>
    </location>
</feature>
<keyword evidence="1" id="KW-0812">Transmembrane</keyword>